<dbReference type="Pfam" id="PF00501">
    <property type="entry name" value="AMP-binding"/>
    <property type="match status" value="1"/>
</dbReference>
<dbReference type="Gene3D" id="3.40.50.12780">
    <property type="entry name" value="N-terminal domain of ligase-like"/>
    <property type="match status" value="1"/>
</dbReference>
<dbReference type="InterPro" id="IPR025110">
    <property type="entry name" value="AMP-bd_C"/>
</dbReference>
<dbReference type="EMBL" id="CP034345">
    <property type="protein sequence ID" value="QGX93550.1"/>
    <property type="molecule type" value="Genomic_DNA"/>
</dbReference>
<evidence type="ECO:0000256" key="3">
    <source>
        <dbReference type="ARBA" id="ARBA00022741"/>
    </source>
</evidence>
<feature type="domain" description="AMP-dependent synthetase/ligase" evidence="5">
    <location>
        <begin position="7"/>
        <end position="360"/>
    </location>
</feature>
<keyword evidence="1" id="KW-0474">Menaquinone biosynthesis</keyword>
<feature type="domain" description="AMP-binding enzyme C-terminal" evidence="6">
    <location>
        <begin position="408"/>
        <end position="482"/>
    </location>
</feature>
<dbReference type="EC" id="6.2.1.26" evidence="7"/>
<keyword evidence="4" id="KW-0067">ATP-binding</keyword>
<dbReference type="InterPro" id="IPR020845">
    <property type="entry name" value="AMP-binding_CS"/>
</dbReference>
<reference evidence="7 8" key="1">
    <citation type="submission" date="2018-12" db="EMBL/GenBank/DDBJ databases">
        <title>Complete genome sequence of Haloplanus rallus MBLA0036.</title>
        <authorList>
            <person name="Nam Y.-d."/>
            <person name="Kang J."/>
            <person name="Chung W.-H."/>
            <person name="Park Y.S."/>
        </authorList>
    </citation>
    <scope>NUCLEOTIDE SEQUENCE [LARGE SCALE GENOMIC DNA]</scope>
    <source>
        <strain evidence="7 8">MBLA0036</strain>
    </source>
</reference>
<keyword evidence="3" id="KW-0547">Nucleotide-binding</keyword>
<dbReference type="GO" id="GO:0031956">
    <property type="term" value="F:medium-chain fatty acid-CoA ligase activity"/>
    <property type="evidence" value="ECO:0007669"/>
    <property type="project" value="TreeGrafter"/>
</dbReference>
<gene>
    <name evidence="7" type="primary">menE</name>
    <name evidence="7" type="ORF">EI982_01445</name>
</gene>
<evidence type="ECO:0000256" key="2">
    <source>
        <dbReference type="ARBA" id="ARBA00022598"/>
    </source>
</evidence>
<dbReference type="Pfam" id="PF13193">
    <property type="entry name" value="AMP-binding_C"/>
    <property type="match status" value="1"/>
</dbReference>
<dbReference type="RefSeq" id="WP_157687793.1">
    <property type="nucleotide sequence ID" value="NZ_CP034345.1"/>
</dbReference>
<evidence type="ECO:0000313" key="7">
    <source>
        <dbReference type="EMBL" id="QGX93550.1"/>
    </source>
</evidence>
<evidence type="ECO:0000313" key="8">
    <source>
        <dbReference type="Proteomes" id="UP000428325"/>
    </source>
</evidence>
<dbReference type="GO" id="GO:0009234">
    <property type="term" value="P:menaquinone biosynthetic process"/>
    <property type="evidence" value="ECO:0007669"/>
    <property type="project" value="UniProtKB-KW"/>
</dbReference>
<dbReference type="AlphaFoldDB" id="A0A6B9FBP2"/>
<proteinExistence type="predicted"/>
<dbReference type="Proteomes" id="UP000428325">
    <property type="component" value="Chromosome"/>
</dbReference>
<keyword evidence="8" id="KW-1185">Reference proteome</keyword>
<accession>A0A6B9FBP2</accession>
<dbReference type="OrthoDB" id="35688at2157"/>
<dbReference type="GO" id="GO:0008756">
    <property type="term" value="F:o-succinylbenzoate-CoA ligase activity"/>
    <property type="evidence" value="ECO:0007669"/>
    <property type="project" value="UniProtKB-EC"/>
</dbReference>
<dbReference type="SUPFAM" id="SSF56801">
    <property type="entry name" value="Acetyl-CoA synthetase-like"/>
    <property type="match status" value="1"/>
</dbReference>
<keyword evidence="2 7" id="KW-0436">Ligase</keyword>
<dbReference type="InterPro" id="IPR042099">
    <property type="entry name" value="ANL_N_sf"/>
</dbReference>
<dbReference type="PANTHER" id="PTHR43201">
    <property type="entry name" value="ACYL-COA SYNTHETASE"/>
    <property type="match status" value="1"/>
</dbReference>
<dbReference type="NCBIfam" id="TIGR01923">
    <property type="entry name" value="menE"/>
    <property type="match status" value="1"/>
</dbReference>
<evidence type="ECO:0000256" key="1">
    <source>
        <dbReference type="ARBA" id="ARBA00022428"/>
    </source>
</evidence>
<dbReference type="PROSITE" id="PS00455">
    <property type="entry name" value="AMP_BINDING"/>
    <property type="match status" value="1"/>
</dbReference>
<dbReference type="InterPro" id="IPR045851">
    <property type="entry name" value="AMP-bd_C_sf"/>
</dbReference>
<sequence length="499" mass="52387">MNDPLDYRADVSPDATALVDADADERWTVADLDSAVERTAGRLAALGVRPGDRLAVVLPPRVATVRVLHAALRLGAVTVPLGHRLTSAELATNLDRAAATTVICAATTADRAVAAAEEAGGVPVVSVDDATTEGVTALDARTPDAVVPHDWALDATVLIPFTSGTTGDPKGVRLTLRNLLASAAASAVRLGLDRAETWHVALPLHHVGGLTPTFRMPLYGMTVVLRESFDAAAVADDFERYDVTATSLVPTTLDRLLDATSGSLGDSLRAVLLGGAPATEATLDRCADRDVPVFPTYGMTETASQIATATPAEAREYPGTVGRPLLWTEVTVRGDDGEVRPPGEVGELVVDGPTVTPGYLGDSGGDALGTDGLRTGDVGYRDADGRLWVIGRVDDRIVTGGENVAPAEVAERLRTHPDVADAAVVGVPDEEWGERVAALVVPRGDADPSAAELDAHCRESLAGYKVPRTIRFAESIPRTDSGTVRREAVRERLREYSSD</sequence>
<evidence type="ECO:0000259" key="5">
    <source>
        <dbReference type="Pfam" id="PF00501"/>
    </source>
</evidence>
<dbReference type="GO" id="GO:0005524">
    <property type="term" value="F:ATP binding"/>
    <property type="evidence" value="ECO:0007669"/>
    <property type="project" value="UniProtKB-KW"/>
</dbReference>
<dbReference type="KEGG" id="hra:EI982_01445"/>
<evidence type="ECO:0000259" key="6">
    <source>
        <dbReference type="Pfam" id="PF13193"/>
    </source>
</evidence>
<dbReference type="Gene3D" id="3.30.300.30">
    <property type="match status" value="1"/>
</dbReference>
<dbReference type="InterPro" id="IPR000873">
    <property type="entry name" value="AMP-dep_synth/lig_dom"/>
</dbReference>
<dbReference type="GeneID" id="43368165"/>
<evidence type="ECO:0000256" key="4">
    <source>
        <dbReference type="ARBA" id="ARBA00022840"/>
    </source>
</evidence>
<organism evidence="7 8">
    <name type="scientific">Haloplanus rallus</name>
    <dbReference type="NCBI Taxonomy" id="1816183"/>
    <lineage>
        <taxon>Archaea</taxon>
        <taxon>Methanobacteriati</taxon>
        <taxon>Methanobacteriota</taxon>
        <taxon>Stenosarchaea group</taxon>
        <taxon>Halobacteria</taxon>
        <taxon>Halobacteriales</taxon>
        <taxon>Haloferacaceae</taxon>
        <taxon>Haloplanus</taxon>
    </lineage>
</organism>
<protein>
    <submittedName>
        <fullName evidence="7">O-succinylbenzoate--CoA ligase</fullName>
        <ecNumber evidence="7">6.2.1.26</ecNumber>
    </submittedName>
</protein>
<dbReference type="GO" id="GO:0006631">
    <property type="term" value="P:fatty acid metabolic process"/>
    <property type="evidence" value="ECO:0007669"/>
    <property type="project" value="TreeGrafter"/>
</dbReference>
<name>A0A6B9FBP2_9EURY</name>
<dbReference type="PANTHER" id="PTHR43201:SF32">
    <property type="entry name" value="2-SUCCINYLBENZOATE--COA LIGASE, CHLOROPLASTIC_PEROXISOMAL"/>
    <property type="match status" value="1"/>
</dbReference>
<dbReference type="InterPro" id="IPR010192">
    <property type="entry name" value="MenE"/>
</dbReference>